<proteinExistence type="predicted"/>
<feature type="transmembrane region" description="Helical" evidence="1">
    <location>
        <begin position="220"/>
        <end position="246"/>
    </location>
</feature>
<evidence type="ECO:0000313" key="2">
    <source>
        <dbReference type="EMBL" id="BBY47272.1"/>
    </source>
</evidence>
<dbReference type="AlphaFoldDB" id="A0A7I7RRU9"/>
<dbReference type="Proteomes" id="UP000467428">
    <property type="component" value="Chromosome"/>
</dbReference>
<sequence length="276" mass="29164">MSAISRGWALKKQSWAVARAHRPLAFLSVLSAFSSLVGLVALWTAVALYTGVCGVVDPDNPVFWVATASTCFLTLFTGTFFNVALAACAARSLRGEDLTAVEGVATAIRLIGSVLGWTVTRGTVGVFLITARSSVLGREIEERITGATWDVAAFFVVPLITFEHIGPSSAQKRSTQLVTATWGEDANPAGIHLDDLVTTGLAVIGGAGYVFLTTQGFSVFWFAVTVVGVASAVLSSIITSALNVIFRVAVYLYLVTGQAPHAFDATVVRGAFERKQ</sequence>
<keyword evidence="1" id="KW-1133">Transmembrane helix</keyword>
<feature type="transmembrane region" description="Helical" evidence="1">
    <location>
        <begin position="196"/>
        <end position="214"/>
    </location>
</feature>
<name>A0A7I7RRU9_9MYCO</name>
<keyword evidence="1" id="KW-0812">Transmembrane</keyword>
<dbReference type="KEGG" id="marz:MARA_07400"/>
<dbReference type="RefSeq" id="WP_163917230.1">
    <property type="nucleotide sequence ID" value="NZ_AP022593.1"/>
</dbReference>
<geneLocation type="plasmid" evidence="3">
    <name>pjcm18538 dna</name>
</geneLocation>
<dbReference type="InterPro" id="IPR046157">
    <property type="entry name" value="DUF6159"/>
</dbReference>
<dbReference type="EMBL" id="AP022593">
    <property type="protein sequence ID" value="BBY47272.1"/>
    <property type="molecule type" value="Genomic_DNA"/>
</dbReference>
<evidence type="ECO:0000256" key="1">
    <source>
        <dbReference type="SAM" id="Phobius"/>
    </source>
</evidence>
<evidence type="ECO:0000313" key="3">
    <source>
        <dbReference type="Proteomes" id="UP000467428"/>
    </source>
</evidence>
<dbReference type="Pfam" id="PF19656">
    <property type="entry name" value="DUF6159"/>
    <property type="match status" value="1"/>
</dbReference>
<accession>A0A7I7RRU9</accession>
<organism evidence="2 3">
    <name type="scientific">Mycolicibacterium arabiense</name>
    <dbReference type="NCBI Taxonomy" id="1286181"/>
    <lineage>
        <taxon>Bacteria</taxon>
        <taxon>Bacillati</taxon>
        <taxon>Actinomycetota</taxon>
        <taxon>Actinomycetes</taxon>
        <taxon>Mycobacteriales</taxon>
        <taxon>Mycobacteriaceae</taxon>
        <taxon>Mycolicibacterium</taxon>
    </lineage>
</organism>
<keyword evidence="3" id="KW-1185">Reference proteome</keyword>
<reference evidence="2 3" key="1">
    <citation type="journal article" date="2019" name="Emerg. Microbes Infect.">
        <title>Comprehensive subspecies identification of 175 nontuberculous mycobacteria species based on 7547 genomic profiles.</title>
        <authorList>
            <person name="Matsumoto Y."/>
            <person name="Kinjo T."/>
            <person name="Motooka D."/>
            <person name="Nabeya D."/>
            <person name="Jung N."/>
            <person name="Uechi K."/>
            <person name="Horii T."/>
            <person name="Iida T."/>
            <person name="Fujita J."/>
            <person name="Nakamura S."/>
        </authorList>
    </citation>
    <scope>NUCLEOTIDE SEQUENCE [LARGE SCALE GENOMIC DNA]</scope>
    <source>
        <strain evidence="2 3">JCM 18538</strain>
    </source>
</reference>
<keyword evidence="1" id="KW-0472">Membrane</keyword>
<feature type="transmembrane region" description="Helical" evidence="1">
    <location>
        <begin position="63"/>
        <end position="85"/>
    </location>
</feature>
<protein>
    <submittedName>
        <fullName evidence="2">Uncharacterized protein</fullName>
    </submittedName>
</protein>
<gene>
    <name evidence="2" type="ORF">MARA_07400</name>
</gene>